<dbReference type="Gene3D" id="3.40.50.200">
    <property type="entry name" value="Peptidase S8/S53 domain"/>
    <property type="match status" value="2"/>
</dbReference>
<gene>
    <name evidence="1" type="ORF">VNO77_41980</name>
</gene>
<dbReference type="InterPro" id="IPR016169">
    <property type="entry name" value="FAD-bd_PCMH_sub2"/>
</dbReference>
<evidence type="ECO:0000313" key="2">
    <source>
        <dbReference type="Proteomes" id="UP001367508"/>
    </source>
</evidence>
<dbReference type="Gene3D" id="3.30.465.10">
    <property type="match status" value="1"/>
</dbReference>
<protein>
    <submittedName>
        <fullName evidence="1">Uncharacterized protein</fullName>
    </submittedName>
</protein>
<dbReference type="AlphaFoldDB" id="A0AAN9PS06"/>
<dbReference type="GO" id="GO:0006508">
    <property type="term" value="P:proteolysis"/>
    <property type="evidence" value="ECO:0007669"/>
    <property type="project" value="InterPro"/>
</dbReference>
<dbReference type="SUPFAM" id="SSF56176">
    <property type="entry name" value="FAD-binding/transporter-associated domain-like"/>
    <property type="match status" value="1"/>
</dbReference>
<comment type="caution">
    <text evidence="1">The sequence shown here is derived from an EMBL/GenBank/DDBJ whole genome shotgun (WGS) entry which is preliminary data.</text>
</comment>
<dbReference type="SUPFAM" id="SSF52743">
    <property type="entry name" value="Subtilisin-like"/>
    <property type="match status" value="1"/>
</dbReference>
<dbReference type="PANTHER" id="PTHR32448">
    <property type="entry name" value="OS08G0158400 PROTEIN"/>
    <property type="match status" value="1"/>
</dbReference>
<name>A0AAN9PS06_CANGL</name>
<dbReference type="GO" id="GO:0050660">
    <property type="term" value="F:flavin adenine dinucleotide binding"/>
    <property type="evidence" value="ECO:0007669"/>
    <property type="project" value="InterPro"/>
</dbReference>
<dbReference type="GO" id="GO:0004252">
    <property type="term" value="F:serine-type endopeptidase activity"/>
    <property type="evidence" value="ECO:0007669"/>
    <property type="project" value="InterPro"/>
</dbReference>
<dbReference type="Proteomes" id="UP001367508">
    <property type="component" value="Unassembled WGS sequence"/>
</dbReference>
<sequence length="351" mass="38317">MHVAEFMLCNIGCEKSKTLGFPVGVCPTVGIGGHFNGGGYGFLMRKYGLAVDNVIDAQMVDVNGKGSSTQTRNQTIHALFESMFVGDMDELIPLMEKKFLELNLVREDEMICMGENMRDPQNSFFGHNGGEGTRSESGGHSYVPGGDDTFVLNPVFEVPIVGSGIWPKSTSFNDEAIGQILSRWKGVFQVGEHFNSSNCNKKIIGSRWFMKGLTDETKKLLQGNNTKEFLLTRDVVGHGTHTTFIAAGDCTDTDILEAFYKAIHDGVDVLTVSLSFAIPLFSYVDQCDTIAIGNVDGRVLRLPGTRTHLPEHLDYSFDQARGSIIALASLHEANYMHGPNLELGCSKACSA</sequence>
<organism evidence="1 2">
    <name type="scientific">Canavalia gladiata</name>
    <name type="common">Sword bean</name>
    <name type="synonym">Dolichos gladiatus</name>
    <dbReference type="NCBI Taxonomy" id="3824"/>
    <lineage>
        <taxon>Eukaryota</taxon>
        <taxon>Viridiplantae</taxon>
        <taxon>Streptophyta</taxon>
        <taxon>Embryophyta</taxon>
        <taxon>Tracheophyta</taxon>
        <taxon>Spermatophyta</taxon>
        <taxon>Magnoliopsida</taxon>
        <taxon>eudicotyledons</taxon>
        <taxon>Gunneridae</taxon>
        <taxon>Pentapetalae</taxon>
        <taxon>rosids</taxon>
        <taxon>fabids</taxon>
        <taxon>Fabales</taxon>
        <taxon>Fabaceae</taxon>
        <taxon>Papilionoideae</taxon>
        <taxon>50 kb inversion clade</taxon>
        <taxon>NPAAA clade</taxon>
        <taxon>indigoferoid/millettioid clade</taxon>
        <taxon>Phaseoleae</taxon>
        <taxon>Canavalia</taxon>
    </lineage>
</organism>
<dbReference type="EMBL" id="JAYMYQ010000010">
    <property type="protein sequence ID" value="KAK7308376.1"/>
    <property type="molecule type" value="Genomic_DNA"/>
</dbReference>
<dbReference type="InterPro" id="IPR036318">
    <property type="entry name" value="FAD-bd_PCMH-like_sf"/>
</dbReference>
<dbReference type="InterPro" id="IPR036852">
    <property type="entry name" value="Peptidase_S8/S53_dom_sf"/>
</dbReference>
<reference evidence="1 2" key="1">
    <citation type="submission" date="2024-01" db="EMBL/GenBank/DDBJ databases">
        <title>The genomes of 5 underutilized Papilionoideae crops provide insights into root nodulation and disease resistanc.</title>
        <authorList>
            <person name="Jiang F."/>
        </authorList>
    </citation>
    <scope>NUCLEOTIDE SEQUENCE [LARGE SCALE GENOMIC DNA]</scope>
    <source>
        <strain evidence="1">LVBAO_FW01</strain>
        <tissue evidence="1">Leaves</tissue>
    </source>
</reference>
<proteinExistence type="predicted"/>
<evidence type="ECO:0000313" key="1">
    <source>
        <dbReference type="EMBL" id="KAK7308376.1"/>
    </source>
</evidence>
<accession>A0AAN9PS06</accession>
<keyword evidence="2" id="KW-1185">Reference proteome</keyword>